<feature type="compositionally biased region" description="Gly residues" evidence="1">
    <location>
        <begin position="1"/>
        <end position="12"/>
    </location>
</feature>
<proteinExistence type="predicted"/>
<evidence type="ECO:0000256" key="1">
    <source>
        <dbReference type="SAM" id="MobiDB-lite"/>
    </source>
</evidence>
<dbReference type="Proteomes" id="UP001189429">
    <property type="component" value="Unassembled WGS sequence"/>
</dbReference>
<accession>A0ABN9Y853</accession>
<keyword evidence="3" id="KW-1185">Reference proteome</keyword>
<reference evidence="2" key="1">
    <citation type="submission" date="2023-10" db="EMBL/GenBank/DDBJ databases">
        <authorList>
            <person name="Chen Y."/>
            <person name="Shah S."/>
            <person name="Dougan E. K."/>
            <person name="Thang M."/>
            <person name="Chan C."/>
        </authorList>
    </citation>
    <scope>NUCLEOTIDE SEQUENCE [LARGE SCALE GENOMIC DNA]</scope>
</reference>
<gene>
    <name evidence="2" type="ORF">PCOR1329_LOCUS82935</name>
</gene>
<sequence length="616" mass="65792">MAHGAPWGGLGPGASVAEADTTVSGGPTMPLGMPSTMASKDTMVTWGIDDATAGAAAPAAARALRLSPQAIIRAAVFVQGAFRRFRVEECQRLAGIRPVEPAPSVAVALFSSRSLRRARSPEEVQAEAATVAAVICGREAGLQLGHLARAHGEYRALLPPGSASLELLRERFHEVAVDAEEDLHGRLRHAALPSAVRRAVLQCREAWDLPPGLAPEGWVDPFAPSEEAAVERLAPAVEAELGARVPQCETQAACDALEADVELELAGRPSPLRGALRRVRRGLLDGTALAVQTEFGWPPEGLPARMAEAGRWYATELGRGNPRLEDLLAATERALRRAEAAAAAELAPHQAELDRVRGLIGADPPPLKLVLNGLLEELEERLVAAAEVLGDWRARLGTECQGLLRSARQLLGRDRFLAECRGEAAQAAGELAALGPRSSREPAARARSRLAAAVRLEQLLGALRLEHAGIDTVQVDGDAAAEIRRVYQLVDLYGDNDRAELPPQEELLSDWHQPPGFDRLDPDPRLPVPLAAGAASGEEEELFLDYSMPPALPEPPPAVPGLEPISVKMRLHGVSIDDANSRSQILFLEKCAQIIAKECRIPVEWVTDVSLNAGLI</sequence>
<name>A0ABN9Y853_9DINO</name>
<evidence type="ECO:0000313" key="2">
    <source>
        <dbReference type="EMBL" id="CAK0908179.1"/>
    </source>
</evidence>
<feature type="region of interest" description="Disordered" evidence="1">
    <location>
        <begin position="1"/>
        <end position="30"/>
    </location>
</feature>
<organism evidence="2 3">
    <name type="scientific">Prorocentrum cordatum</name>
    <dbReference type="NCBI Taxonomy" id="2364126"/>
    <lineage>
        <taxon>Eukaryota</taxon>
        <taxon>Sar</taxon>
        <taxon>Alveolata</taxon>
        <taxon>Dinophyceae</taxon>
        <taxon>Prorocentrales</taxon>
        <taxon>Prorocentraceae</taxon>
        <taxon>Prorocentrum</taxon>
    </lineage>
</organism>
<dbReference type="EMBL" id="CAUYUJ010021971">
    <property type="protein sequence ID" value="CAK0908179.1"/>
    <property type="molecule type" value="Genomic_DNA"/>
</dbReference>
<protein>
    <submittedName>
        <fullName evidence="2">Uncharacterized protein</fullName>
    </submittedName>
</protein>
<comment type="caution">
    <text evidence="2">The sequence shown here is derived from an EMBL/GenBank/DDBJ whole genome shotgun (WGS) entry which is preliminary data.</text>
</comment>
<evidence type="ECO:0000313" key="3">
    <source>
        <dbReference type="Proteomes" id="UP001189429"/>
    </source>
</evidence>